<protein>
    <recommendedName>
        <fullName evidence="1">Berberine/berberine-like domain-containing protein</fullName>
    </recommendedName>
</protein>
<dbReference type="Proteomes" id="UP000215199">
    <property type="component" value="Unassembled WGS sequence"/>
</dbReference>
<dbReference type="AlphaFoldDB" id="A0A229SSL7"/>
<feature type="domain" description="Berberine/berberine-like" evidence="1">
    <location>
        <begin position="43"/>
        <end position="63"/>
    </location>
</feature>
<dbReference type="Gene3D" id="3.30.465.10">
    <property type="match status" value="1"/>
</dbReference>
<comment type="caution">
    <text evidence="2">The sequence shown here is derived from an EMBL/GenBank/DDBJ whole genome shotgun (WGS) entry which is preliminary data.</text>
</comment>
<reference evidence="3" key="1">
    <citation type="submission" date="2017-07" db="EMBL/GenBank/DDBJ databases">
        <title>Comparative genome mining reveals phylogenetic distribution patterns of secondary metabolites in Amycolatopsis.</title>
        <authorList>
            <person name="Adamek M."/>
            <person name="Alanjary M."/>
            <person name="Sales-Ortells H."/>
            <person name="Goodfellow M."/>
            <person name="Bull A.T."/>
            <person name="Kalinowski J."/>
            <person name="Ziemert N."/>
        </authorList>
    </citation>
    <scope>NUCLEOTIDE SEQUENCE [LARGE SCALE GENOMIC DNA]</scope>
    <source>
        <strain evidence="3">H5</strain>
    </source>
</reference>
<dbReference type="InterPro" id="IPR016169">
    <property type="entry name" value="FAD-bd_PCMH_sub2"/>
</dbReference>
<evidence type="ECO:0000259" key="1">
    <source>
        <dbReference type="Pfam" id="PF08031"/>
    </source>
</evidence>
<name>A0A229SSL7_9PSEU</name>
<evidence type="ECO:0000313" key="2">
    <source>
        <dbReference type="EMBL" id="OXM61720.1"/>
    </source>
</evidence>
<dbReference type="GO" id="GO:0050660">
    <property type="term" value="F:flavin adenine dinucleotide binding"/>
    <property type="evidence" value="ECO:0007669"/>
    <property type="project" value="InterPro"/>
</dbReference>
<dbReference type="Pfam" id="PF08031">
    <property type="entry name" value="BBE"/>
    <property type="match status" value="1"/>
</dbReference>
<dbReference type="InterPro" id="IPR012951">
    <property type="entry name" value="BBE"/>
</dbReference>
<dbReference type="GO" id="GO:0016491">
    <property type="term" value="F:oxidoreductase activity"/>
    <property type="evidence" value="ECO:0007669"/>
    <property type="project" value="InterPro"/>
</dbReference>
<organism evidence="2 3">
    <name type="scientific">Amycolatopsis vastitatis</name>
    <dbReference type="NCBI Taxonomy" id="1905142"/>
    <lineage>
        <taxon>Bacteria</taxon>
        <taxon>Bacillati</taxon>
        <taxon>Actinomycetota</taxon>
        <taxon>Actinomycetes</taxon>
        <taxon>Pseudonocardiales</taxon>
        <taxon>Pseudonocardiaceae</taxon>
        <taxon>Amycolatopsis</taxon>
    </lineage>
</organism>
<proteinExistence type="predicted"/>
<evidence type="ECO:0000313" key="3">
    <source>
        <dbReference type="Proteomes" id="UP000215199"/>
    </source>
</evidence>
<keyword evidence="3" id="KW-1185">Reference proteome</keyword>
<sequence length="66" mass="7049">MTAAAEPTLESARLSGTVLTDGSPGYDVARAVWNGEIDRHPALARIKAAYDPRNVFHHNANIPPAP</sequence>
<accession>A0A229SSL7</accession>
<gene>
    <name evidence="2" type="ORF">CF165_37575</name>
</gene>
<dbReference type="EMBL" id="NMUL01000045">
    <property type="protein sequence ID" value="OXM61720.1"/>
    <property type="molecule type" value="Genomic_DNA"/>
</dbReference>